<dbReference type="RefSeq" id="WP_209849896.1">
    <property type="nucleotide sequence ID" value="NZ_CBCRVE010000005.1"/>
</dbReference>
<sequence>MPESNLFLCDEVIHSLRQGIIVIDPKGFIHSFNRAWVSLTIQWGVPSSYNWVGTNFFEYYKCSVRGNDTETIEVLNGFDAVLNKNISYFSVEISLPMGAEQTWFLIEASPLKQAENGQVKGITVSYFNITKTKLLEQELMDAASQIRTLRGLLPICAVCKRIRDEQDEWNSVESYIEKHTHVEFTHDICPDCIRRHYPKYSSALD</sequence>
<evidence type="ECO:0000313" key="2">
    <source>
        <dbReference type="Proteomes" id="UP001519273"/>
    </source>
</evidence>
<gene>
    <name evidence="1" type="ORF">J2Z20_002318</name>
</gene>
<keyword evidence="2" id="KW-1185">Reference proteome</keyword>
<comment type="caution">
    <text evidence="1">The sequence shown here is derived from an EMBL/GenBank/DDBJ whole genome shotgun (WGS) entry which is preliminary data.</text>
</comment>
<dbReference type="Proteomes" id="UP001519273">
    <property type="component" value="Unassembled WGS sequence"/>
</dbReference>
<dbReference type="InterPro" id="IPR035965">
    <property type="entry name" value="PAS-like_dom_sf"/>
</dbReference>
<dbReference type="EMBL" id="JAGGKP010000005">
    <property type="protein sequence ID" value="MBP1937423.1"/>
    <property type="molecule type" value="Genomic_DNA"/>
</dbReference>
<protein>
    <submittedName>
        <fullName evidence="1">PAS domain-containing protein</fullName>
    </submittedName>
</protein>
<name>A0ABS4H4F7_9BACL</name>
<proteinExistence type="predicted"/>
<dbReference type="SUPFAM" id="SSF55785">
    <property type="entry name" value="PYP-like sensor domain (PAS domain)"/>
    <property type="match status" value="1"/>
</dbReference>
<evidence type="ECO:0000313" key="1">
    <source>
        <dbReference type="EMBL" id="MBP1937423.1"/>
    </source>
</evidence>
<accession>A0ABS4H4F7</accession>
<dbReference type="Gene3D" id="3.30.450.20">
    <property type="entry name" value="PAS domain"/>
    <property type="match status" value="1"/>
</dbReference>
<reference evidence="1 2" key="1">
    <citation type="submission" date="2021-03" db="EMBL/GenBank/DDBJ databases">
        <title>Genomic Encyclopedia of Type Strains, Phase IV (KMG-IV): sequencing the most valuable type-strain genomes for metagenomic binning, comparative biology and taxonomic classification.</title>
        <authorList>
            <person name="Goeker M."/>
        </authorList>
    </citation>
    <scope>NUCLEOTIDE SEQUENCE [LARGE SCALE GENOMIC DNA]</scope>
    <source>
        <strain evidence="1 2">DSM 23491</strain>
    </source>
</reference>
<organism evidence="1 2">
    <name type="scientific">Paenibacillus sediminis</name>
    <dbReference type="NCBI Taxonomy" id="664909"/>
    <lineage>
        <taxon>Bacteria</taxon>
        <taxon>Bacillati</taxon>
        <taxon>Bacillota</taxon>
        <taxon>Bacilli</taxon>
        <taxon>Bacillales</taxon>
        <taxon>Paenibacillaceae</taxon>
        <taxon>Paenibacillus</taxon>
    </lineage>
</organism>